<dbReference type="Gene3D" id="1.25.40.20">
    <property type="entry name" value="Ankyrin repeat-containing domain"/>
    <property type="match status" value="1"/>
</dbReference>
<accession>A0A2I0VZ26</accession>
<sequence length="166" mass="18232">MMLLHYAATCCDSKVIAKNLDVRLAYVNLKYDKGYTPFHISVMHREPAIIVSLLTKGASASETTGDGQCAVFPATISVRMAISGWMKTCQKPMLELAAILVGVKLIEVKMISADLLQLNHLLKNTRRRSRSSSSVDGHQTSPTVIAFLTSESSIFAFHLLSIAHRL</sequence>
<evidence type="ECO:0000313" key="2">
    <source>
        <dbReference type="EMBL" id="PKU68664.1"/>
    </source>
</evidence>
<keyword evidence="3" id="KW-1185">Reference proteome</keyword>
<dbReference type="AlphaFoldDB" id="A0A2I0VZ26"/>
<evidence type="ECO:0000256" key="1">
    <source>
        <dbReference type="PROSITE-ProRule" id="PRU00023"/>
    </source>
</evidence>
<dbReference type="InterPro" id="IPR036770">
    <property type="entry name" value="Ankyrin_rpt-contain_sf"/>
</dbReference>
<dbReference type="PANTHER" id="PTHR46475">
    <property type="entry name" value="REGULATORY PROTEIN NPR3"/>
    <property type="match status" value="1"/>
</dbReference>
<reference evidence="2 3" key="1">
    <citation type="journal article" date="2016" name="Sci. Rep.">
        <title>The Dendrobium catenatum Lindl. genome sequence provides insights into polysaccharide synthase, floral development and adaptive evolution.</title>
        <authorList>
            <person name="Zhang G.Q."/>
            <person name="Xu Q."/>
            <person name="Bian C."/>
            <person name="Tsai W.C."/>
            <person name="Yeh C.M."/>
            <person name="Liu K.W."/>
            <person name="Yoshida K."/>
            <person name="Zhang L.S."/>
            <person name="Chang S.B."/>
            <person name="Chen F."/>
            <person name="Shi Y."/>
            <person name="Su Y.Y."/>
            <person name="Zhang Y.Q."/>
            <person name="Chen L.J."/>
            <person name="Yin Y."/>
            <person name="Lin M."/>
            <person name="Huang H."/>
            <person name="Deng H."/>
            <person name="Wang Z.W."/>
            <person name="Zhu S.L."/>
            <person name="Zhao X."/>
            <person name="Deng C."/>
            <person name="Niu S.C."/>
            <person name="Huang J."/>
            <person name="Wang M."/>
            <person name="Liu G.H."/>
            <person name="Yang H.J."/>
            <person name="Xiao X.J."/>
            <person name="Hsiao Y.Y."/>
            <person name="Wu W.L."/>
            <person name="Chen Y.Y."/>
            <person name="Mitsuda N."/>
            <person name="Ohme-Takagi M."/>
            <person name="Luo Y.B."/>
            <person name="Van de Peer Y."/>
            <person name="Liu Z.J."/>
        </authorList>
    </citation>
    <scope>NUCLEOTIDE SEQUENCE [LARGE SCALE GENOMIC DNA]</scope>
    <source>
        <tissue evidence="2">The whole plant</tissue>
    </source>
</reference>
<gene>
    <name evidence="2" type="primary">NPR4</name>
    <name evidence="2" type="ORF">MA16_Dca024958</name>
</gene>
<dbReference type="PROSITE" id="PS50088">
    <property type="entry name" value="ANK_REPEAT"/>
    <property type="match status" value="1"/>
</dbReference>
<dbReference type="PANTHER" id="PTHR46475:SF2">
    <property type="entry name" value="REGULATORY PROTEIN NPR3"/>
    <property type="match status" value="1"/>
</dbReference>
<protein>
    <submittedName>
        <fullName evidence="2">Regulatory protein NPR4</fullName>
    </submittedName>
</protein>
<evidence type="ECO:0000313" key="3">
    <source>
        <dbReference type="Proteomes" id="UP000233837"/>
    </source>
</evidence>
<dbReference type="EMBL" id="KZ503059">
    <property type="protein sequence ID" value="PKU68664.1"/>
    <property type="molecule type" value="Genomic_DNA"/>
</dbReference>
<dbReference type="GO" id="GO:2000031">
    <property type="term" value="P:regulation of salicylic acid mediated signaling pathway"/>
    <property type="evidence" value="ECO:0007669"/>
    <property type="project" value="InterPro"/>
</dbReference>
<keyword evidence="1" id="KW-0040">ANK repeat</keyword>
<dbReference type="Proteomes" id="UP000233837">
    <property type="component" value="Unassembled WGS sequence"/>
</dbReference>
<dbReference type="InterPro" id="IPR002110">
    <property type="entry name" value="Ankyrin_rpt"/>
</dbReference>
<dbReference type="GO" id="GO:0009862">
    <property type="term" value="P:systemic acquired resistance, salicylic acid mediated signaling pathway"/>
    <property type="evidence" value="ECO:0007669"/>
    <property type="project" value="InterPro"/>
</dbReference>
<feature type="repeat" description="ANK" evidence="1">
    <location>
        <begin position="33"/>
        <end position="65"/>
    </location>
</feature>
<reference evidence="2 3" key="2">
    <citation type="journal article" date="2017" name="Nature">
        <title>The Apostasia genome and the evolution of orchids.</title>
        <authorList>
            <person name="Zhang G.Q."/>
            <person name="Liu K.W."/>
            <person name="Li Z."/>
            <person name="Lohaus R."/>
            <person name="Hsiao Y.Y."/>
            <person name="Niu S.C."/>
            <person name="Wang J.Y."/>
            <person name="Lin Y.C."/>
            <person name="Xu Q."/>
            <person name="Chen L.J."/>
            <person name="Yoshida K."/>
            <person name="Fujiwara S."/>
            <person name="Wang Z.W."/>
            <person name="Zhang Y.Q."/>
            <person name="Mitsuda N."/>
            <person name="Wang M."/>
            <person name="Liu G.H."/>
            <person name="Pecoraro L."/>
            <person name="Huang H.X."/>
            <person name="Xiao X.J."/>
            <person name="Lin M."/>
            <person name="Wu X.Y."/>
            <person name="Wu W.L."/>
            <person name="Chen Y.Y."/>
            <person name="Chang S.B."/>
            <person name="Sakamoto S."/>
            <person name="Ohme-Takagi M."/>
            <person name="Yagi M."/>
            <person name="Zeng S.J."/>
            <person name="Shen C.Y."/>
            <person name="Yeh C.M."/>
            <person name="Luo Y.B."/>
            <person name="Tsai W.C."/>
            <person name="Van de Peer Y."/>
            <person name="Liu Z.J."/>
        </authorList>
    </citation>
    <scope>NUCLEOTIDE SEQUENCE [LARGE SCALE GENOMIC DNA]</scope>
    <source>
        <tissue evidence="2">The whole plant</tissue>
    </source>
</reference>
<dbReference type="GO" id="GO:0042742">
    <property type="term" value="P:defense response to bacterium"/>
    <property type="evidence" value="ECO:0007669"/>
    <property type="project" value="TreeGrafter"/>
</dbReference>
<name>A0A2I0VZ26_9ASPA</name>
<proteinExistence type="predicted"/>
<organism evidence="2 3">
    <name type="scientific">Dendrobium catenatum</name>
    <dbReference type="NCBI Taxonomy" id="906689"/>
    <lineage>
        <taxon>Eukaryota</taxon>
        <taxon>Viridiplantae</taxon>
        <taxon>Streptophyta</taxon>
        <taxon>Embryophyta</taxon>
        <taxon>Tracheophyta</taxon>
        <taxon>Spermatophyta</taxon>
        <taxon>Magnoliopsida</taxon>
        <taxon>Liliopsida</taxon>
        <taxon>Asparagales</taxon>
        <taxon>Orchidaceae</taxon>
        <taxon>Epidendroideae</taxon>
        <taxon>Malaxideae</taxon>
        <taxon>Dendrobiinae</taxon>
        <taxon>Dendrobium</taxon>
    </lineage>
</organism>
<dbReference type="GO" id="GO:2000022">
    <property type="term" value="P:regulation of jasmonic acid mediated signaling pathway"/>
    <property type="evidence" value="ECO:0007669"/>
    <property type="project" value="InterPro"/>
</dbReference>
<dbReference type="SUPFAM" id="SSF48403">
    <property type="entry name" value="Ankyrin repeat"/>
    <property type="match status" value="1"/>
</dbReference>
<dbReference type="InterPro" id="IPR044292">
    <property type="entry name" value="NPR"/>
</dbReference>
<dbReference type="STRING" id="906689.A0A2I0VZ26"/>
<dbReference type="GO" id="GO:0005634">
    <property type="term" value="C:nucleus"/>
    <property type="evidence" value="ECO:0007669"/>
    <property type="project" value="TreeGrafter"/>
</dbReference>
<dbReference type="GO" id="GO:0050832">
    <property type="term" value="P:defense response to fungus"/>
    <property type="evidence" value="ECO:0007669"/>
    <property type="project" value="TreeGrafter"/>
</dbReference>